<dbReference type="EMBL" id="LHQS01000001">
    <property type="protein sequence ID" value="RXE57283.1"/>
    <property type="molecule type" value="Genomic_DNA"/>
</dbReference>
<dbReference type="PANTHER" id="PTHR34473:SF2">
    <property type="entry name" value="UPF0699 TRANSMEMBRANE PROTEIN YDBT"/>
    <property type="match status" value="1"/>
</dbReference>
<gene>
    <name evidence="3" type="ORF">ABH15_04050</name>
</gene>
<accession>A0A498H3A3</accession>
<dbReference type="PANTHER" id="PTHR34473">
    <property type="entry name" value="UPF0699 TRANSMEMBRANE PROTEIN YDBS"/>
    <property type="match status" value="1"/>
</dbReference>
<dbReference type="InterPro" id="IPR005182">
    <property type="entry name" value="YdbS-like_PH"/>
</dbReference>
<sequence length="196" mass="21703">MATVPFRIGEPFKPEPAYRTYMYISLLLIVVVFVLPFVVLPLGLTGSLPAVLAVGVPLAAALAFIAVWIPLYYESVVYRLTPDEISWKRGVWFRQTGIVPYNRITNVDITQGPLMRYLGFSSLRVQTAGYSAQARAEIHLNGIEDAEDLRETIMGFVRGAPPVATEGQPEQPATTGDDAVLAELQAIRRLLEKRVE</sequence>
<keyword evidence="1" id="KW-0472">Membrane</keyword>
<feature type="transmembrane region" description="Helical" evidence="1">
    <location>
        <begin position="50"/>
        <end position="73"/>
    </location>
</feature>
<feature type="domain" description="YdbS-like PH" evidence="2">
    <location>
        <begin position="76"/>
        <end position="153"/>
    </location>
</feature>
<dbReference type="Pfam" id="PF03703">
    <property type="entry name" value="bPH_2"/>
    <property type="match status" value="1"/>
</dbReference>
<evidence type="ECO:0000259" key="2">
    <source>
        <dbReference type="Pfam" id="PF03703"/>
    </source>
</evidence>
<reference evidence="3 4" key="1">
    <citation type="journal article" date="2015" name="Int. J. Syst. Evol. Microbiol.">
        <title>Methanoculleus taiwanensis sp. nov., a methanogen isolated from deep marine sediment at the deformation front area near Taiwan.</title>
        <authorList>
            <person name="Weng C.Y."/>
            <person name="Chen S.C."/>
            <person name="Lai M.C."/>
            <person name="Wu S.Y."/>
            <person name="Lin S."/>
            <person name="Yang T.F."/>
            <person name="Chen P.C."/>
        </authorList>
    </citation>
    <scope>NUCLEOTIDE SEQUENCE [LARGE SCALE GENOMIC DNA]</scope>
    <source>
        <strain evidence="3 4">CYW4</strain>
    </source>
</reference>
<dbReference type="RefSeq" id="WP_128693071.1">
    <property type="nucleotide sequence ID" value="NZ_LHQS01000001.1"/>
</dbReference>
<dbReference type="Proteomes" id="UP000290932">
    <property type="component" value="Unassembled WGS sequence"/>
</dbReference>
<dbReference type="AlphaFoldDB" id="A0A498H3A3"/>
<dbReference type="OrthoDB" id="301911at2157"/>
<name>A0A498H3A3_9EURY</name>
<protein>
    <recommendedName>
        <fullName evidence="2">YdbS-like PH domain-containing protein</fullName>
    </recommendedName>
</protein>
<evidence type="ECO:0000313" key="4">
    <source>
        <dbReference type="Proteomes" id="UP000290932"/>
    </source>
</evidence>
<comment type="caution">
    <text evidence="3">The sequence shown here is derived from an EMBL/GenBank/DDBJ whole genome shotgun (WGS) entry which is preliminary data.</text>
</comment>
<keyword evidence="1" id="KW-0812">Transmembrane</keyword>
<evidence type="ECO:0000256" key="1">
    <source>
        <dbReference type="SAM" id="Phobius"/>
    </source>
</evidence>
<organism evidence="3 4">
    <name type="scientific">Methanoculleus taiwanensis</name>
    <dbReference type="NCBI Taxonomy" id="1550565"/>
    <lineage>
        <taxon>Archaea</taxon>
        <taxon>Methanobacteriati</taxon>
        <taxon>Methanobacteriota</taxon>
        <taxon>Stenosarchaea group</taxon>
        <taxon>Methanomicrobia</taxon>
        <taxon>Methanomicrobiales</taxon>
        <taxon>Methanomicrobiaceae</taxon>
        <taxon>Methanoculleus</taxon>
    </lineage>
</organism>
<feature type="transmembrane region" description="Helical" evidence="1">
    <location>
        <begin position="21"/>
        <end position="44"/>
    </location>
</feature>
<keyword evidence="4" id="KW-1185">Reference proteome</keyword>
<keyword evidence="1" id="KW-1133">Transmembrane helix</keyword>
<evidence type="ECO:0000313" key="3">
    <source>
        <dbReference type="EMBL" id="RXE57283.1"/>
    </source>
</evidence>
<proteinExistence type="predicted"/>